<reference evidence="2" key="2">
    <citation type="submission" date="2013-12" db="EMBL/GenBank/DDBJ databases">
        <authorList>
            <person name="Yu Y."/>
            <person name="Lee S."/>
            <person name="de Baynast K."/>
            <person name="Wissotski M."/>
            <person name="Liu L."/>
            <person name="Talag J."/>
            <person name="Goicoechea J."/>
            <person name="Angelova A."/>
            <person name="Jetty R."/>
            <person name="Kudrna D."/>
            <person name="Golser W."/>
            <person name="Rivera L."/>
            <person name="Zhang J."/>
            <person name="Wing R."/>
        </authorList>
    </citation>
    <scope>NUCLEOTIDE SEQUENCE</scope>
</reference>
<dbReference type="AlphaFoldDB" id="A0A0D9WEV4"/>
<dbReference type="Gramene" id="LPERR05G08620.1">
    <property type="protein sequence ID" value="LPERR05G08620.1"/>
    <property type="gene ID" value="LPERR05G08620"/>
</dbReference>
<proteinExistence type="predicted"/>
<reference evidence="1 2" key="1">
    <citation type="submission" date="2012-08" db="EMBL/GenBank/DDBJ databases">
        <title>Oryza genome evolution.</title>
        <authorList>
            <person name="Wing R.A."/>
        </authorList>
    </citation>
    <scope>NUCLEOTIDE SEQUENCE</scope>
</reference>
<dbReference type="EnsemblPlants" id="LPERR05G08620.1">
    <property type="protein sequence ID" value="LPERR05G08620.1"/>
    <property type="gene ID" value="LPERR05G08620"/>
</dbReference>
<evidence type="ECO:0000313" key="2">
    <source>
        <dbReference type="Proteomes" id="UP000032180"/>
    </source>
</evidence>
<keyword evidence="2" id="KW-1185">Reference proteome</keyword>
<evidence type="ECO:0000313" key="1">
    <source>
        <dbReference type="EnsemblPlants" id="LPERR05G08620.1"/>
    </source>
</evidence>
<dbReference type="HOGENOM" id="CLU_2112413_0_0_1"/>
<protein>
    <submittedName>
        <fullName evidence="1">Uncharacterized protein</fullName>
    </submittedName>
</protein>
<organism evidence="1 2">
    <name type="scientific">Leersia perrieri</name>
    <dbReference type="NCBI Taxonomy" id="77586"/>
    <lineage>
        <taxon>Eukaryota</taxon>
        <taxon>Viridiplantae</taxon>
        <taxon>Streptophyta</taxon>
        <taxon>Embryophyta</taxon>
        <taxon>Tracheophyta</taxon>
        <taxon>Spermatophyta</taxon>
        <taxon>Magnoliopsida</taxon>
        <taxon>Liliopsida</taxon>
        <taxon>Poales</taxon>
        <taxon>Poaceae</taxon>
        <taxon>BOP clade</taxon>
        <taxon>Oryzoideae</taxon>
        <taxon>Oryzeae</taxon>
        <taxon>Oryzinae</taxon>
        <taxon>Leersia</taxon>
    </lineage>
</organism>
<dbReference type="Proteomes" id="UP000032180">
    <property type="component" value="Chromosome 5"/>
</dbReference>
<name>A0A0D9WEV4_9ORYZ</name>
<reference evidence="1" key="3">
    <citation type="submission" date="2015-04" db="UniProtKB">
        <authorList>
            <consortium name="EnsemblPlants"/>
        </authorList>
    </citation>
    <scope>IDENTIFICATION</scope>
</reference>
<sequence length="115" mass="13157">MRELFAFTKADKSRTVEAFPIPRQFQLMQFISPGGAQTARPGFCQLQYWPSSSHHQPPHLSCLYQPPVASPFQNVSDSSVHCLPEHHQKELPHELGGKRHWYPPHCDHQLSCDAE</sequence>
<accession>A0A0D9WEV4</accession>